<accession>A0A8H7VLQ3</accession>
<organism evidence="5 6">
    <name type="scientific">Circinella minor</name>
    <dbReference type="NCBI Taxonomy" id="1195481"/>
    <lineage>
        <taxon>Eukaryota</taxon>
        <taxon>Fungi</taxon>
        <taxon>Fungi incertae sedis</taxon>
        <taxon>Mucoromycota</taxon>
        <taxon>Mucoromycotina</taxon>
        <taxon>Mucoromycetes</taxon>
        <taxon>Mucorales</taxon>
        <taxon>Lichtheimiaceae</taxon>
        <taxon>Circinella</taxon>
    </lineage>
</organism>
<dbReference type="OrthoDB" id="10257697at2759"/>
<keyword evidence="3" id="KW-1133">Transmembrane helix</keyword>
<dbReference type="GO" id="GO:0012505">
    <property type="term" value="C:endomembrane system"/>
    <property type="evidence" value="ECO:0007669"/>
    <property type="project" value="TreeGrafter"/>
</dbReference>
<dbReference type="InterPro" id="IPR050577">
    <property type="entry name" value="MAPR/NEUFC/NENF-like"/>
</dbReference>
<keyword evidence="3" id="KW-0472">Membrane</keyword>
<feature type="region of interest" description="Disordered" evidence="2">
    <location>
        <begin position="1"/>
        <end position="23"/>
    </location>
</feature>
<dbReference type="AlphaFoldDB" id="A0A8H7VLQ3"/>
<sequence>MTNVQQLRKRTGEPSDQVPITNLDSKNESKKLKKTLSLSSIVTTILMSLVWITILFFGASYLITETWTWGYRGKWTNINNYLPKKQLVFSEEQLIRYDGSNPNLPIYLAVDGDVFDVTQGRGWYGQGGSYNHFAGKDAARAYVTGCFEDHLTHDLRGLSDAQVKGIETWKQFYKNHHTYYKIGTVLHAPIDSNTPIPPDCKKSTPQKPKTKN</sequence>
<feature type="transmembrane region" description="Helical" evidence="3">
    <location>
        <begin position="36"/>
        <end position="63"/>
    </location>
</feature>
<feature type="domain" description="Cytochrome b5 heme-binding" evidence="4">
    <location>
        <begin position="89"/>
        <end position="186"/>
    </location>
</feature>
<name>A0A8H7VLQ3_9FUNG</name>
<keyword evidence="6" id="KW-1185">Reference proteome</keyword>
<feature type="compositionally biased region" description="Polar residues" evidence="2">
    <location>
        <begin position="203"/>
        <end position="212"/>
    </location>
</feature>
<dbReference type="InterPro" id="IPR036400">
    <property type="entry name" value="Cyt_B5-like_heme/steroid_sf"/>
</dbReference>
<dbReference type="InterPro" id="IPR001199">
    <property type="entry name" value="Cyt_B5-like_heme/steroid-bd"/>
</dbReference>
<evidence type="ECO:0000256" key="1">
    <source>
        <dbReference type="ARBA" id="ARBA00038357"/>
    </source>
</evidence>
<dbReference type="Pfam" id="PF00173">
    <property type="entry name" value="Cyt-b5"/>
    <property type="match status" value="1"/>
</dbReference>
<gene>
    <name evidence="5" type="ORF">INT45_008614</name>
</gene>
<keyword evidence="3" id="KW-0812">Transmembrane</keyword>
<feature type="region of interest" description="Disordered" evidence="2">
    <location>
        <begin position="193"/>
        <end position="212"/>
    </location>
</feature>
<dbReference type="PANTHER" id="PTHR10281">
    <property type="entry name" value="MEMBRANE-ASSOCIATED PROGESTERONE RECEPTOR COMPONENT-RELATED"/>
    <property type="match status" value="1"/>
</dbReference>
<protein>
    <recommendedName>
        <fullName evidence="4">Cytochrome b5 heme-binding domain-containing protein</fullName>
    </recommendedName>
</protein>
<dbReference type="SMART" id="SM01117">
    <property type="entry name" value="Cyt-b5"/>
    <property type="match status" value="1"/>
</dbReference>
<dbReference type="PANTHER" id="PTHR10281:SF76">
    <property type="entry name" value="CALCUTTA CUP-RELATED"/>
    <property type="match status" value="1"/>
</dbReference>
<evidence type="ECO:0000259" key="4">
    <source>
        <dbReference type="SMART" id="SM01117"/>
    </source>
</evidence>
<evidence type="ECO:0000313" key="5">
    <source>
        <dbReference type="EMBL" id="KAG2221093.1"/>
    </source>
</evidence>
<dbReference type="SUPFAM" id="SSF55856">
    <property type="entry name" value="Cytochrome b5-like heme/steroid binding domain"/>
    <property type="match status" value="1"/>
</dbReference>
<evidence type="ECO:0000256" key="2">
    <source>
        <dbReference type="SAM" id="MobiDB-lite"/>
    </source>
</evidence>
<dbReference type="Proteomes" id="UP000646827">
    <property type="component" value="Unassembled WGS sequence"/>
</dbReference>
<dbReference type="EMBL" id="JAEPRB010000119">
    <property type="protein sequence ID" value="KAG2221093.1"/>
    <property type="molecule type" value="Genomic_DNA"/>
</dbReference>
<comment type="caution">
    <text evidence="5">The sequence shown here is derived from an EMBL/GenBank/DDBJ whole genome shotgun (WGS) entry which is preliminary data.</text>
</comment>
<proteinExistence type="inferred from homology"/>
<comment type="similarity">
    <text evidence="1">Belongs to the cytochrome b5 family. MAPR subfamily.</text>
</comment>
<reference evidence="5 6" key="1">
    <citation type="submission" date="2020-12" db="EMBL/GenBank/DDBJ databases">
        <title>Metabolic potential, ecology and presence of endohyphal bacteria is reflected in genomic diversity of Mucoromycotina.</title>
        <authorList>
            <person name="Muszewska A."/>
            <person name="Okrasinska A."/>
            <person name="Steczkiewicz K."/>
            <person name="Drgas O."/>
            <person name="Orlowska M."/>
            <person name="Perlinska-Lenart U."/>
            <person name="Aleksandrzak-Piekarczyk T."/>
            <person name="Szatraj K."/>
            <person name="Zielenkiewicz U."/>
            <person name="Pilsyk S."/>
            <person name="Malc E."/>
            <person name="Mieczkowski P."/>
            <person name="Kruszewska J.S."/>
            <person name="Biernat P."/>
            <person name="Pawlowska J."/>
        </authorList>
    </citation>
    <scope>NUCLEOTIDE SEQUENCE [LARGE SCALE GENOMIC DNA]</scope>
    <source>
        <strain evidence="5 6">CBS 142.35</strain>
    </source>
</reference>
<evidence type="ECO:0000256" key="3">
    <source>
        <dbReference type="SAM" id="Phobius"/>
    </source>
</evidence>
<dbReference type="Gene3D" id="3.10.120.10">
    <property type="entry name" value="Cytochrome b5-like heme/steroid binding domain"/>
    <property type="match status" value="1"/>
</dbReference>
<dbReference type="GO" id="GO:0016020">
    <property type="term" value="C:membrane"/>
    <property type="evidence" value="ECO:0007669"/>
    <property type="project" value="TreeGrafter"/>
</dbReference>
<evidence type="ECO:0000313" key="6">
    <source>
        <dbReference type="Proteomes" id="UP000646827"/>
    </source>
</evidence>